<evidence type="ECO:0000256" key="5">
    <source>
        <dbReference type="RuleBase" id="RU361155"/>
    </source>
</evidence>
<dbReference type="RefSeq" id="XP_004867094.1">
    <property type="nucleotide sequence ID" value="XM_004867037.1"/>
</dbReference>
<sequence length="194" mass="22809">MADVYGWFEGIAFPLAYFNLEVLREARDTFVVKDEDIIMVTYPKSGTHWLSEIICLIHSKGDPKWIQSVPIWERTPWIETQIGYNSLKDKEDPRIWTTHLPIQLFPKSFFSSKAKVIYGIRNPRDVLVSGYFFWRKMSIAQQAETLQEYMEWFLQGNGVAGDWKNHFTVAQAEAFDEIYQKKMAGFPPKLFPWE</sequence>
<evidence type="ECO:0000256" key="1">
    <source>
        <dbReference type="ARBA" id="ARBA00004496"/>
    </source>
</evidence>
<comment type="similarity">
    <text evidence="2 5">Belongs to the sulfotransferase 1 family.</text>
</comment>
<evidence type="ECO:0000256" key="2">
    <source>
        <dbReference type="ARBA" id="ARBA00005771"/>
    </source>
</evidence>
<dbReference type="Gene3D" id="3.40.50.300">
    <property type="entry name" value="P-loop containing nucleotide triphosphate hydrolases"/>
    <property type="match status" value="2"/>
</dbReference>
<dbReference type="InterPro" id="IPR000863">
    <property type="entry name" value="Sulfotransferase_dom"/>
</dbReference>
<proteinExistence type="inferred from homology"/>
<dbReference type="Proteomes" id="UP000694906">
    <property type="component" value="Unplaced"/>
</dbReference>
<dbReference type="PANTHER" id="PTHR11783">
    <property type="entry name" value="SULFOTRANSFERASE SULT"/>
    <property type="match status" value="1"/>
</dbReference>
<organism evidence="7 8">
    <name type="scientific">Heterocephalus glaber</name>
    <name type="common">Naked mole rat</name>
    <dbReference type="NCBI Taxonomy" id="10181"/>
    <lineage>
        <taxon>Eukaryota</taxon>
        <taxon>Metazoa</taxon>
        <taxon>Chordata</taxon>
        <taxon>Craniata</taxon>
        <taxon>Vertebrata</taxon>
        <taxon>Euteleostomi</taxon>
        <taxon>Mammalia</taxon>
        <taxon>Eutheria</taxon>
        <taxon>Euarchontoglires</taxon>
        <taxon>Glires</taxon>
        <taxon>Rodentia</taxon>
        <taxon>Hystricomorpha</taxon>
        <taxon>Bathyergidae</taxon>
        <taxon>Heterocephalus</taxon>
    </lineage>
</organism>
<feature type="domain" description="Sulfotransferase" evidence="6">
    <location>
        <begin position="34"/>
        <end position="161"/>
    </location>
</feature>
<dbReference type="GO" id="GO:0005737">
    <property type="term" value="C:cytoplasm"/>
    <property type="evidence" value="ECO:0007669"/>
    <property type="project" value="UniProtKB-SubCell"/>
</dbReference>
<evidence type="ECO:0000259" key="6">
    <source>
        <dbReference type="Pfam" id="PF00685"/>
    </source>
</evidence>
<protein>
    <recommendedName>
        <fullName evidence="5">Sulfotransferase</fullName>
        <ecNumber evidence="5">2.8.2.-</ecNumber>
    </recommendedName>
</protein>
<keyword evidence="3" id="KW-0963">Cytoplasm</keyword>
<dbReference type="GO" id="GO:0008146">
    <property type="term" value="F:sulfotransferase activity"/>
    <property type="evidence" value="ECO:0007669"/>
    <property type="project" value="InterPro"/>
</dbReference>
<evidence type="ECO:0000256" key="3">
    <source>
        <dbReference type="ARBA" id="ARBA00022490"/>
    </source>
</evidence>
<keyword evidence="4 5" id="KW-0808">Transferase</keyword>
<dbReference type="EC" id="2.8.2.-" evidence="5"/>
<accession>A0AAX6Q4X8</accession>
<evidence type="ECO:0000313" key="8">
    <source>
        <dbReference type="RefSeq" id="XP_004867094.1"/>
    </source>
</evidence>
<evidence type="ECO:0000256" key="4">
    <source>
        <dbReference type="ARBA" id="ARBA00022679"/>
    </source>
</evidence>
<reference evidence="8" key="1">
    <citation type="submission" date="2025-08" db="UniProtKB">
        <authorList>
            <consortium name="RefSeq"/>
        </authorList>
    </citation>
    <scope>IDENTIFICATION</scope>
</reference>
<gene>
    <name evidence="8" type="primary">LOC101705514</name>
</gene>
<dbReference type="GeneID" id="101705514"/>
<name>A0AAX6Q4X8_HETGA</name>
<dbReference type="Pfam" id="PF00685">
    <property type="entry name" value="Sulfotransfer_1"/>
    <property type="match status" value="1"/>
</dbReference>
<dbReference type="AlphaFoldDB" id="A0AAX6Q4X8"/>
<dbReference type="SUPFAM" id="SSF52540">
    <property type="entry name" value="P-loop containing nucleoside triphosphate hydrolases"/>
    <property type="match status" value="1"/>
</dbReference>
<dbReference type="KEGG" id="hgl:101705514"/>
<dbReference type="InterPro" id="IPR027417">
    <property type="entry name" value="P-loop_NTPase"/>
</dbReference>
<keyword evidence="7" id="KW-1185">Reference proteome</keyword>
<evidence type="ECO:0000313" key="7">
    <source>
        <dbReference type="Proteomes" id="UP000694906"/>
    </source>
</evidence>
<comment type="subcellular location">
    <subcellularLocation>
        <location evidence="1">Cytoplasm</location>
    </subcellularLocation>
</comment>